<gene>
    <name evidence="2" type="ORF">IF129_12570</name>
</gene>
<keyword evidence="1" id="KW-0732">Signal</keyword>
<dbReference type="RefSeq" id="WP_191209678.1">
    <property type="nucleotide sequence ID" value="NZ_BAABKL010000026.1"/>
</dbReference>
<name>A0A927IB03_9ACTN</name>
<dbReference type="AlphaFoldDB" id="A0A927IB03"/>
<evidence type="ECO:0000313" key="3">
    <source>
        <dbReference type="Proteomes" id="UP000632289"/>
    </source>
</evidence>
<protein>
    <recommendedName>
        <fullName evidence="4">Secreted protein</fullName>
    </recommendedName>
</protein>
<evidence type="ECO:0008006" key="4">
    <source>
        <dbReference type="Google" id="ProtNLM"/>
    </source>
</evidence>
<dbReference type="EMBL" id="JACXYU010000005">
    <property type="protein sequence ID" value="MBD3932383.1"/>
    <property type="molecule type" value="Genomic_DNA"/>
</dbReference>
<proteinExistence type="predicted"/>
<evidence type="ECO:0000313" key="2">
    <source>
        <dbReference type="EMBL" id="MBD3932383.1"/>
    </source>
</evidence>
<evidence type="ECO:0000256" key="1">
    <source>
        <dbReference type="SAM" id="SignalP"/>
    </source>
</evidence>
<keyword evidence="3" id="KW-1185">Reference proteome</keyword>
<feature type="chain" id="PRO_5037664550" description="Secreted protein" evidence="1">
    <location>
        <begin position="24"/>
        <end position="186"/>
    </location>
</feature>
<comment type="caution">
    <text evidence="2">The sequence shown here is derived from an EMBL/GenBank/DDBJ whole genome shotgun (WGS) entry which is preliminary data.</text>
</comment>
<sequence>MRISPQGRFAALSMCAAATLAPAAEAVADGRDVPVPVDVPLESVEETLPLEAPTVFATVPSSPITPPETPQIMRGDRISVPVVPSLGAVLDTPGVFAEAPVPGLDGTAAQLSTSSETMDAAAPSLTVDLPLTNPGAEPSGLPRLTAPDARLTTPTLHGERTALVDVVSADGQSRLPDALGQVTGLL</sequence>
<dbReference type="Proteomes" id="UP000632289">
    <property type="component" value="Unassembled WGS sequence"/>
</dbReference>
<accession>A0A927IB03</accession>
<organism evidence="2 3">
    <name type="scientific">Streptomyces chumphonensis</name>
    <dbReference type="NCBI Taxonomy" id="1214925"/>
    <lineage>
        <taxon>Bacteria</taxon>
        <taxon>Bacillati</taxon>
        <taxon>Actinomycetota</taxon>
        <taxon>Actinomycetes</taxon>
        <taxon>Kitasatosporales</taxon>
        <taxon>Streptomycetaceae</taxon>
        <taxon>Streptomyces</taxon>
    </lineage>
</organism>
<feature type="signal peptide" evidence="1">
    <location>
        <begin position="1"/>
        <end position="23"/>
    </location>
</feature>
<reference evidence="2" key="1">
    <citation type="submission" date="2020-09" db="EMBL/GenBank/DDBJ databases">
        <title>Secondary metabolite and genome analysis of marine Streptomyces chumphonensis KK1-2T.</title>
        <authorList>
            <person name="Phongsopitanun W."/>
            <person name="Kanchanasin P."/>
            <person name="Pittayakhajonwut P."/>
            <person name="Suwanborirux K."/>
            <person name="Tanasupawat S."/>
        </authorList>
    </citation>
    <scope>NUCLEOTIDE SEQUENCE</scope>
    <source>
        <strain evidence="2">KK1-2</strain>
    </source>
</reference>